<dbReference type="GO" id="GO:0046789">
    <property type="term" value="F:host cell surface receptor binding"/>
    <property type="evidence" value="ECO:0007669"/>
    <property type="project" value="InterPro"/>
</dbReference>
<feature type="domain" description="Plasmodium falciparum erythrocyte membrane protein-1 N-terminal segment" evidence="2">
    <location>
        <begin position="18"/>
        <end position="47"/>
    </location>
</feature>
<name>A0A024VXS7_PLAFA</name>
<evidence type="ECO:0000313" key="3">
    <source>
        <dbReference type="EMBL" id="ETW32716.1"/>
    </source>
</evidence>
<dbReference type="Pfam" id="PF05424">
    <property type="entry name" value="Duffy_binding"/>
    <property type="match status" value="1"/>
</dbReference>
<evidence type="ECO:0000313" key="4">
    <source>
        <dbReference type="Proteomes" id="UP000030708"/>
    </source>
</evidence>
<dbReference type="InterPro" id="IPR008602">
    <property type="entry name" value="Duffy-antigen-binding"/>
</dbReference>
<accession>A0A024VXS7</accession>
<dbReference type="AlphaFoldDB" id="A0A024VXS7"/>
<gene>
    <name evidence="3" type="ORF">PFTANZ_06564</name>
</gene>
<dbReference type="GO" id="GO:0016020">
    <property type="term" value="C:membrane"/>
    <property type="evidence" value="ECO:0007669"/>
    <property type="project" value="InterPro"/>
</dbReference>
<evidence type="ECO:0000259" key="1">
    <source>
        <dbReference type="Pfam" id="PF05424"/>
    </source>
</evidence>
<evidence type="ECO:0000259" key="2">
    <source>
        <dbReference type="Pfam" id="PF15447"/>
    </source>
</evidence>
<dbReference type="InterPro" id="IPR029210">
    <property type="entry name" value="PfEMP1_NTS"/>
</dbReference>
<dbReference type="SUPFAM" id="SSF140924">
    <property type="entry name" value="Duffy binding domain-like"/>
    <property type="match status" value="1"/>
</dbReference>
<organism evidence="3 4">
    <name type="scientific">Plasmodium falciparum Tanzania</name>
    <name type="common">2000708</name>
    <dbReference type="NCBI Taxonomy" id="1036725"/>
    <lineage>
        <taxon>Eukaryota</taxon>
        <taxon>Sar</taxon>
        <taxon>Alveolata</taxon>
        <taxon>Apicomplexa</taxon>
        <taxon>Aconoidasida</taxon>
        <taxon>Haemosporida</taxon>
        <taxon>Plasmodiidae</taxon>
        <taxon>Plasmodium</taxon>
        <taxon>Plasmodium (Laverania)</taxon>
    </lineage>
</organism>
<reference evidence="3 4" key="1">
    <citation type="submission" date="2013-02" db="EMBL/GenBank/DDBJ databases">
        <title>The Genome Annotation of Plasmodium falciparum Tanzania (2000708).</title>
        <authorList>
            <consortium name="The Broad Institute Genome Sequencing Platform"/>
            <consortium name="The Broad Institute Genome Sequencing Center for Infectious Disease"/>
            <person name="Neafsey D."/>
            <person name="Hoffman S."/>
            <person name="Volkman S."/>
            <person name="Rosenthal P."/>
            <person name="Walker B."/>
            <person name="Young S.K."/>
            <person name="Zeng Q."/>
            <person name="Gargeya S."/>
            <person name="Fitzgerald M."/>
            <person name="Haas B."/>
            <person name="Abouelleil A."/>
            <person name="Allen A.W."/>
            <person name="Alvarado L."/>
            <person name="Arachchi H.M."/>
            <person name="Berlin A.M."/>
            <person name="Chapman S.B."/>
            <person name="Gainer-Dewar J."/>
            <person name="Goldberg J."/>
            <person name="Griggs A."/>
            <person name="Gujja S."/>
            <person name="Hansen M."/>
            <person name="Howarth C."/>
            <person name="Imamovic A."/>
            <person name="Ireland A."/>
            <person name="Larimer J."/>
            <person name="McCowan C."/>
            <person name="Murphy C."/>
            <person name="Pearson M."/>
            <person name="Poon T.W."/>
            <person name="Priest M."/>
            <person name="Roberts A."/>
            <person name="Saif S."/>
            <person name="Shea T."/>
            <person name="Sisk P."/>
            <person name="Sykes S."/>
            <person name="Wortman J."/>
            <person name="Nusbaum C."/>
            <person name="Birren B."/>
        </authorList>
    </citation>
    <scope>NUCLEOTIDE SEQUENCE [LARGE SCALE GENOMIC DNA]</scope>
    <source>
        <strain evidence="4">Tanzania (2000708)</strain>
    </source>
</reference>
<dbReference type="Gene3D" id="1.20.1310.20">
    <property type="entry name" value="Duffy-antigen binding domain"/>
    <property type="match status" value="1"/>
</dbReference>
<proteinExistence type="predicted"/>
<dbReference type="Proteomes" id="UP000030708">
    <property type="component" value="Unassembled WGS sequence"/>
</dbReference>
<protein>
    <submittedName>
        <fullName evidence="3">Uncharacterized protein</fullName>
    </submittedName>
</protein>
<dbReference type="Pfam" id="PF15447">
    <property type="entry name" value="NTS"/>
    <property type="match status" value="1"/>
</dbReference>
<feature type="non-terminal residue" evidence="3">
    <location>
        <position position="164"/>
    </location>
</feature>
<feature type="domain" description="Duffy-antigen binding" evidence="1">
    <location>
        <begin position="122"/>
        <end position="164"/>
    </location>
</feature>
<sequence length="164" mass="17869">MARGLARGGGGDGIDDKDAKHLLDSIGKIVYDQVKNDEAKKYIKELEACVSFATFSGVETAGFSDPCGLIKDKRENLIRARGHPCGNVSGNDGTGNDDLKRFSKERVSKYDEKKIGCSNSEGACAPYRRLSLCNKNFQKINNDDSTNAKHNLLLDVCMAANYEA</sequence>
<dbReference type="EMBL" id="KI927135">
    <property type="protein sequence ID" value="ETW32716.1"/>
    <property type="molecule type" value="Genomic_DNA"/>
</dbReference>
<reference evidence="3 4" key="2">
    <citation type="submission" date="2013-02" db="EMBL/GenBank/DDBJ databases">
        <title>The Genome Sequence of Plasmodium falciparum Tanzania (2000708).</title>
        <authorList>
            <consortium name="The Broad Institute Genome Sequencing Platform"/>
            <consortium name="The Broad Institute Genome Sequencing Center for Infectious Disease"/>
            <person name="Neafsey D."/>
            <person name="Cheeseman I."/>
            <person name="Volkman S."/>
            <person name="Adams J."/>
            <person name="Walker B."/>
            <person name="Young S.K."/>
            <person name="Zeng Q."/>
            <person name="Gargeya S."/>
            <person name="Fitzgerald M."/>
            <person name="Haas B."/>
            <person name="Abouelleil A."/>
            <person name="Alvarado L."/>
            <person name="Arachchi H.M."/>
            <person name="Berlin A.M."/>
            <person name="Chapman S.B."/>
            <person name="Dewar J."/>
            <person name="Goldberg J."/>
            <person name="Griggs A."/>
            <person name="Gujja S."/>
            <person name="Hansen M."/>
            <person name="Howarth C."/>
            <person name="Imamovic A."/>
            <person name="Larimer J."/>
            <person name="McCowan C."/>
            <person name="Murphy C."/>
            <person name="Neiman D."/>
            <person name="Pearson M."/>
            <person name="Priest M."/>
            <person name="Roberts A."/>
            <person name="Saif S."/>
            <person name="Shea T."/>
            <person name="Sisk P."/>
            <person name="Sykes S."/>
            <person name="Wortman J."/>
            <person name="Nusbaum C."/>
            <person name="Birren B."/>
        </authorList>
    </citation>
    <scope>NUCLEOTIDE SEQUENCE [LARGE SCALE GENOMIC DNA]</scope>
    <source>
        <strain evidence="4">Tanzania (2000708)</strain>
    </source>
</reference>
<dbReference type="InterPro" id="IPR042202">
    <property type="entry name" value="Duffy-ag-bd_sf"/>
</dbReference>